<dbReference type="OrthoDB" id="740822at2759"/>
<keyword evidence="1 4" id="KW-0732">Signal</keyword>
<dbReference type="InterPro" id="IPR003609">
    <property type="entry name" value="Pan_app"/>
</dbReference>
<dbReference type="PROSITE" id="PS50013">
    <property type="entry name" value="CHROMO_2"/>
    <property type="match status" value="1"/>
</dbReference>
<dbReference type="InterPro" id="IPR023779">
    <property type="entry name" value="Chromodomain_CS"/>
</dbReference>
<protein>
    <recommendedName>
        <fullName evidence="10">Bulb-type lectin domain-containing protein</fullName>
    </recommendedName>
</protein>
<dbReference type="PROSITE" id="PS50927">
    <property type="entry name" value="BULB_LECTIN"/>
    <property type="match status" value="1"/>
</dbReference>
<dbReference type="InterPro" id="IPR036426">
    <property type="entry name" value="Bulb-type_lectin_dom_sf"/>
</dbReference>
<sequence length="539" mass="61355">MNILFSLALLIHFTTHFHGHCTTDNLQLGAQTKVAIPNLSIIGFVTRAFVLETSQPVPNFRAGLTVEAVKEKYVCSFDVFLGDVKVWSSSHFSPFFTSEKCVIDLTMDGDLRLTGQNDQLGWRTATFGQGIKRLQLSNTGNLVLLDEFNHIKWQSFLYPTNVMLWGQRLDAETKLTSHPTNSDSFYSFEIHPDKLALYLNSGKFKYSYWEFNPQKPKNISFIRLATNGLQLFNDIGHKIAQIPTKRLKVLRFLAIENTTGNLGFYYYSTMSHKFKASFQALRNKCDQPNFCKQNEICTFSNNCSILQVKGSPGNFCETSKGYMKDIQNKVSVLRDENKKMVNTTKESCEGLCAKDCACLGALFRSVNRECYLYEELRGMKEVDSVKEGMSFMVKVLDDGKNGNGLKKWELILIIVVDGIVLFVSEMADGTRLRTLDENFKTLQEAQLQLQHQRIINRGGQMVPQLLIKWDGMTEADSTWEDKHSIQQHFPTFHLEDKVNLKGEGNVMNTPRPPIQESDTSSVVPRRSERARKLPVKLRG</sequence>
<dbReference type="PANTHER" id="PTHR47976">
    <property type="entry name" value="G-TYPE LECTIN S-RECEPTOR-LIKE SERINE/THREONINE-PROTEIN KINASE SD2-5"/>
    <property type="match status" value="1"/>
</dbReference>
<evidence type="ECO:0000313" key="8">
    <source>
        <dbReference type="EMBL" id="KAD6120308.1"/>
    </source>
</evidence>
<dbReference type="PANTHER" id="PTHR47976:SF120">
    <property type="entry name" value="G-TYPE LECTIN S-RECEPTOR-LIKE SERINE_THREONINE-PROTEIN KINASE SD2-5"/>
    <property type="match status" value="1"/>
</dbReference>
<dbReference type="InterPro" id="IPR001480">
    <property type="entry name" value="Bulb-type_lectin_dom"/>
</dbReference>
<evidence type="ECO:0000313" key="9">
    <source>
        <dbReference type="Proteomes" id="UP000326396"/>
    </source>
</evidence>
<dbReference type="PROSITE" id="PS50948">
    <property type="entry name" value="PAN"/>
    <property type="match status" value="1"/>
</dbReference>
<proteinExistence type="predicted"/>
<evidence type="ECO:0000259" key="5">
    <source>
        <dbReference type="PROSITE" id="PS50013"/>
    </source>
</evidence>
<dbReference type="Pfam" id="PF01453">
    <property type="entry name" value="B_lectin"/>
    <property type="match status" value="1"/>
</dbReference>
<feature type="domain" description="Chromo" evidence="5">
    <location>
        <begin position="449"/>
        <end position="490"/>
    </location>
</feature>
<dbReference type="Proteomes" id="UP000326396">
    <property type="component" value="Linkage Group LG13"/>
</dbReference>
<comment type="caution">
    <text evidence="8">The sequence shown here is derived from an EMBL/GenBank/DDBJ whole genome shotgun (WGS) entry which is preliminary data.</text>
</comment>
<dbReference type="InterPro" id="IPR000953">
    <property type="entry name" value="Chromo/chromo_shadow_dom"/>
</dbReference>
<reference evidence="8 9" key="1">
    <citation type="submission" date="2019-05" db="EMBL/GenBank/DDBJ databases">
        <title>Mikania micrantha, genome provides insights into the molecular mechanism of rapid growth.</title>
        <authorList>
            <person name="Liu B."/>
        </authorList>
    </citation>
    <scope>NUCLEOTIDE SEQUENCE [LARGE SCALE GENOMIC DNA]</scope>
    <source>
        <strain evidence="8">NLD-2019</strain>
        <tissue evidence="8">Leaf</tissue>
    </source>
</reference>
<organism evidence="8 9">
    <name type="scientific">Mikania micrantha</name>
    <name type="common">bitter vine</name>
    <dbReference type="NCBI Taxonomy" id="192012"/>
    <lineage>
        <taxon>Eukaryota</taxon>
        <taxon>Viridiplantae</taxon>
        <taxon>Streptophyta</taxon>
        <taxon>Embryophyta</taxon>
        <taxon>Tracheophyta</taxon>
        <taxon>Spermatophyta</taxon>
        <taxon>Magnoliopsida</taxon>
        <taxon>eudicotyledons</taxon>
        <taxon>Gunneridae</taxon>
        <taxon>Pentapetalae</taxon>
        <taxon>asterids</taxon>
        <taxon>campanulids</taxon>
        <taxon>Asterales</taxon>
        <taxon>Asteraceae</taxon>
        <taxon>Asteroideae</taxon>
        <taxon>Heliantheae alliance</taxon>
        <taxon>Eupatorieae</taxon>
        <taxon>Mikania</taxon>
    </lineage>
</organism>
<dbReference type="AlphaFoldDB" id="A0A5N6PEV1"/>
<accession>A0A5N6PEV1</accession>
<dbReference type="Gene3D" id="2.90.10.10">
    <property type="entry name" value="Bulb-type lectin domain"/>
    <property type="match status" value="1"/>
</dbReference>
<dbReference type="EMBL" id="SZYD01000005">
    <property type="protein sequence ID" value="KAD6120308.1"/>
    <property type="molecule type" value="Genomic_DNA"/>
</dbReference>
<keyword evidence="2" id="KW-0325">Glycoprotein</keyword>
<keyword evidence="9" id="KW-1185">Reference proteome</keyword>
<feature type="signal peptide" evidence="4">
    <location>
        <begin position="1"/>
        <end position="19"/>
    </location>
</feature>
<evidence type="ECO:0000259" key="7">
    <source>
        <dbReference type="PROSITE" id="PS50948"/>
    </source>
</evidence>
<feature type="chain" id="PRO_5024372066" description="Bulb-type lectin domain-containing protein" evidence="4">
    <location>
        <begin position="20"/>
        <end position="539"/>
    </location>
</feature>
<feature type="region of interest" description="Disordered" evidence="3">
    <location>
        <begin position="503"/>
        <end position="539"/>
    </location>
</feature>
<evidence type="ECO:0000256" key="4">
    <source>
        <dbReference type="SAM" id="SignalP"/>
    </source>
</evidence>
<name>A0A5N6PEV1_9ASTR</name>
<dbReference type="InterPro" id="IPR051343">
    <property type="entry name" value="G-type_lectin_kinases/EP1-like"/>
</dbReference>
<dbReference type="Pfam" id="PF00024">
    <property type="entry name" value="PAN_1"/>
    <property type="match status" value="1"/>
</dbReference>
<feature type="domain" description="Bulb-type lectin" evidence="6">
    <location>
        <begin position="42"/>
        <end position="157"/>
    </location>
</feature>
<dbReference type="PROSITE" id="PS00598">
    <property type="entry name" value="CHROMO_1"/>
    <property type="match status" value="1"/>
</dbReference>
<evidence type="ECO:0000256" key="3">
    <source>
        <dbReference type="SAM" id="MobiDB-lite"/>
    </source>
</evidence>
<evidence type="ECO:0000256" key="1">
    <source>
        <dbReference type="ARBA" id="ARBA00022729"/>
    </source>
</evidence>
<gene>
    <name evidence="8" type="ORF">E3N88_11579</name>
</gene>
<dbReference type="SUPFAM" id="SSF51110">
    <property type="entry name" value="alpha-D-mannose-specific plant lectins"/>
    <property type="match status" value="1"/>
</dbReference>
<evidence type="ECO:0000256" key="2">
    <source>
        <dbReference type="ARBA" id="ARBA00023180"/>
    </source>
</evidence>
<evidence type="ECO:0008006" key="10">
    <source>
        <dbReference type="Google" id="ProtNLM"/>
    </source>
</evidence>
<feature type="domain" description="Apple" evidence="7">
    <location>
        <begin position="316"/>
        <end position="396"/>
    </location>
</feature>
<evidence type="ECO:0000259" key="6">
    <source>
        <dbReference type="PROSITE" id="PS50927"/>
    </source>
</evidence>